<protein>
    <recommendedName>
        <fullName evidence="4">Plastid lipid-associated protein/fibrillin conserved domain-containing protein</fullName>
    </recommendedName>
</protein>
<dbReference type="OMA" id="PRTWMLI"/>
<dbReference type="PANTHER" id="PTHR35690">
    <property type="entry name" value="OS01G0363500 PROTEIN"/>
    <property type="match status" value="1"/>
</dbReference>
<evidence type="ECO:0008006" key="4">
    <source>
        <dbReference type="Google" id="ProtNLM"/>
    </source>
</evidence>
<organism evidence="2 3">
    <name type="scientific">Klebsormidium nitens</name>
    <name type="common">Green alga</name>
    <name type="synonym">Ulothrix nitens</name>
    <dbReference type="NCBI Taxonomy" id="105231"/>
    <lineage>
        <taxon>Eukaryota</taxon>
        <taxon>Viridiplantae</taxon>
        <taxon>Streptophyta</taxon>
        <taxon>Klebsormidiophyceae</taxon>
        <taxon>Klebsormidiales</taxon>
        <taxon>Klebsormidiaceae</taxon>
        <taxon>Klebsormidium</taxon>
    </lineage>
</organism>
<reference evidence="2 3" key="1">
    <citation type="journal article" date="2014" name="Nat. Commun.">
        <title>Klebsormidium flaccidum genome reveals primary factors for plant terrestrial adaptation.</title>
        <authorList>
            <person name="Hori K."/>
            <person name="Maruyama F."/>
            <person name="Fujisawa T."/>
            <person name="Togashi T."/>
            <person name="Yamamoto N."/>
            <person name="Seo M."/>
            <person name="Sato S."/>
            <person name="Yamada T."/>
            <person name="Mori H."/>
            <person name="Tajima N."/>
            <person name="Moriyama T."/>
            <person name="Ikeuchi M."/>
            <person name="Watanabe M."/>
            <person name="Wada H."/>
            <person name="Kobayashi K."/>
            <person name="Saito M."/>
            <person name="Masuda T."/>
            <person name="Sasaki-Sekimoto Y."/>
            <person name="Mashiguchi K."/>
            <person name="Awai K."/>
            <person name="Shimojima M."/>
            <person name="Masuda S."/>
            <person name="Iwai M."/>
            <person name="Nobusawa T."/>
            <person name="Narise T."/>
            <person name="Kondo S."/>
            <person name="Saito H."/>
            <person name="Sato R."/>
            <person name="Murakawa M."/>
            <person name="Ihara Y."/>
            <person name="Oshima-Yamada Y."/>
            <person name="Ohtaka K."/>
            <person name="Satoh M."/>
            <person name="Sonobe K."/>
            <person name="Ishii M."/>
            <person name="Ohtani R."/>
            <person name="Kanamori-Sato M."/>
            <person name="Honoki R."/>
            <person name="Miyazaki D."/>
            <person name="Mochizuki H."/>
            <person name="Umetsu J."/>
            <person name="Higashi K."/>
            <person name="Shibata D."/>
            <person name="Kamiya Y."/>
            <person name="Sato N."/>
            <person name="Nakamura Y."/>
            <person name="Tabata S."/>
            <person name="Ida S."/>
            <person name="Kurokawa K."/>
            <person name="Ohta H."/>
        </authorList>
    </citation>
    <scope>NUCLEOTIDE SEQUENCE [LARGE SCALE GENOMIC DNA]</scope>
    <source>
        <strain evidence="2 3">NIES-2285</strain>
    </source>
</reference>
<sequence>MLDSWRRPTSQSVQVRTRTRAVSNIPVSRRSPRCDKFLTGSSFEGLRDLGDSGRSWNGQQGPARHRRGKKQLVRAAVSTGTKGTASDAGVKDSVALLKEAAKTRKVEGGKVTQAIIELEKAKVDSSKFLEYIGGTASPGHHWMLVFTAGSKDVQAAKKGGKPKGSYIPITAVQHFDAQTNLIENGVYLRSLGNLVFAGVFGWKNRQLSFTFDRISIKLGPLKPFSFKLGSGESRVPGVGKEGGKDPFFLFSYADDEIMVARGRGGGVAFWVRCKNVGSRQW</sequence>
<name>A0A1Y1I3X8_KLENI</name>
<accession>A0A1Y1I3X8</accession>
<dbReference type="Proteomes" id="UP000054558">
    <property type="component" value="Unassembled WGS sequence"/>
</dbReference>
<feature type="region of interest" description="Disordered" evidence="1">
    <location>
        <begin position="49"/>
        <end position="70"/>
    </location>
</feature>
<dbReference type="AlphaFoldDB" id="A0A1Y1I3X8"/>
<evidence type="ECO:0000313" key="2">
    <source>
        <dbReference type="EMBL" id="GAQ85640.1"/>
    </source>
</evidence>
<keyword evidence="3" id="KW-1185">Reference proteome</keyword>
<dbReference type="PANTHER" id="PTHR35690:SF1">
    <property type="entry name" value="OS01G0363500 PROTEIN"/>
    <property type="match status" value="1"/>
</dbReference>
<evidence type="ECO:0000256" key="1">
    <source>
        <dbReference type="SAM" id="MobiDB-lite"/>
    </source>
</evidence>
<dbReference type="EMBL" id="DF237195">
    <property type="protein sequence ID" value="GAQ85640.1"/>
    <property type="molecule type" value="Genomic_DNA"/>
</dbReference>
<dbReference type="OrthoDB" id="44190at2759"/>
<gene>
    <name evidence="2" type="ORF">KFL_002460150</name>
</gene>
<proteinExistence type="predicted"/>
<evidence type="ECO:0000313" key="3">
    <source>
        <dbReference type="Proteomes" id="UP000054558"/>
    </source>
</evidence>